<evidence type="ECO:0000313" key="13">
    <source>
        <dbReference type="EnsemblProtists" id="EKX40030"/>
    </source>
</evidence>
<evidence type="ECO:0000313" key="12">
    <source>
        <dbReference type="EMBL" id="EKX40030.1"/>
    </source>
</evidence>
<dbReference type="AlphaFoldDB" id="L1IW07"/>
<keyword evidence="5 10" id="KW-1133">Transmembrane helix</keyword>
<dbReference type="EMBL" id="JH993034">
    <property type="protein sequence ID" value="EKX40030.1"/>
    <property type="molecule type" value="Genomic_DNA"/>
</dbReference>
<dbReference type="OMA" id="ERTYHCK"/>
<evidence type="ECO:0000256" key="4">
    <source>
        <dbReference type="ARBA" id="ARBA00022692"/>
    </source>
</evidence>
<dbReference type="Proteomes" id="UP000011087">
    <property type="component" value="Unassembled WGS sequence"/>
</dbReference>
<dbReference type="EnsemblProtists" id="EKX40030">
    <property type="protein sequence ID" value="EKX40030"/>
    <property type="gene ID" value="GUITHDRAFT_113767"/>
</dbReference>
<evidence type="ECO:0000256" key="9">
    <source>
        <dbReference type="ARBA" id="ARBA00023315"/>
    </source>
</evidence>
<keyword evidence="7" id="KW-0564">Palmitate</keyword>
<evidence type="ECO:0000259" key="11">
    <source>
        <dbReference type="Pfam" id="PF01529"/>
    </source>
</evidence>
<keyword evidence="9 10" id="KW-0012">Acyltransferase</keyword>
<keyword evidence="4 10" id="KW-0812">Transmembrane</keyword>
<reference evidence="13" key="3">
    <citation type="submission" date="2015-06" db="UniProtKB">
        <authorList>
            <consortium name="EnsemblProtists"/>
        </authorList>
    </citation>
    <scope>IDENTIFICATION</scope>
</reference>
<dbReference type="STRING" id="905079.L1IW07"/>
<dbReference type="KEGG" id="gtt:GUITHDRAFT_113767"/>
<dbReference type="PANTHER" id="PTHR22883">
    <property type="entry name" value="ZINC FINGER DHHC DOMAIN CONTAINING PROTEIN"/>
    <property type="match status" value="1"/>
</dbReference>
<reference evidence="14" key="2">
    <citation type="submission" date="2012-11" db="EMBL/GenBank/DDBJ databases">
        <authorList>
            <person name="Kuo A."/>
            <person name="Curtis B.A."/>
            <person name="Tanifuji G."/>
            <person name="Burki F."/>
            <person name="Gruber A."/>
            <person name="Irimia M."/>
            <person name="Maruyama S."/>
            <person name="Arias M.C."/>
            <person name="Ball S.G."/>
            <person name="Gile G.H."/>
            <person name="Hirakawa Y."/>
            <person name="Hopkins J.F."/>
            <person name="Rensing S.A."/>
            <person name="Schmutz J."/>
            <person name="Symeonidi A."/>
            <person name="Elias M."/>
            <person name="Eveleigh R.J."/>
            <person name="Herman E.K."/>
            <person name="Klute M.J."/>
            <person name="Nakayama T."/>
            <person name="Obornik M."/>
            <person name="Reyes-Prieto A."/>
            <person name="Armbrust E.V."/>
            <person name="Aves S.J."/>
            <person name="Beiko R.G."/>
            <person name="Coutinho P."/>
            <person name="Dacks J.B."/>
            <person name="Durnford D.G."/>
            <person name="Fast N.M."/>
            <person name="Green B.R."/>
            <person name="Grisdale C."/>
            <person name="Hempe F."/>
            <person name="Henrissat B."/>
            <person name="Hoppner M.P."/>
            <person name="Ishida K.-I."/>
            <person name="Kim E."/>
            <person name="Koreny L."/>
            <person name="Kroth P.G."/>
            <person name="Liu Y."/>
            <person name="Malik S.-B."/>
            <person name="Maier U.G."/>
            <person name="McRose D."/>
            <person name="Mock T."/>
            <person name="Neilson J.A."/>
            <person name="Onodera N.T."/>
            <person name="Poole A.M."/>
            <person name="Pritham E.J."/>
            <person name="Richards T.A."/>
            <person name="Rocap G."/>
            <person name="Roy S.W."/>
            <person name="Sarai C."/>
            <person name="Schaack S."/>
            <person name="Shirato S."/>
            <person name="Slamovits C.H."/>
            <person name="Spencer D.F."/>
            <person name="Suzuki S."/>
            <person name="Worden A.Z."/>
            <person name="Zauner S."/>
            <person name="Barry K."/>
            <person name="Bell C."/>
            <person name="Bharti A.K."/>
            <person name="Crow J.A."/>
            <person name="Grimwood J."/>
            <person name="Kramer R."/>
            <person name="Lindquist E."/>
            <person name="Lucas S."/>
            <person name="Salamov A."/>
            <person name="McFadden G.I."/>
            <person name="Lane C.E."/>
            <person name="Keeling P.J."/>
            <person name="Gray M.W."/>
            <person name="Grigoriev I.V."/>
            <person name="Archibald J.M."/>
        </authorList>
    </citation>
    <scope>NUCLEOTIDE SEQUENCE</scope>
    <source>
        <strain evidence="14">CCMP2712</strain>
    </source>
</reference>
<evidence type="ECO:0000256" key="8">
    <source>
        <dbReference type="ARBA" id="ARBA00023288"/>
    </source>
</evidence>
<evidence type="ECO:0000313" key="14">
    <source>
        <dbReference type="Proteomes" id="UP000011087"/>
    </source>
</evidence>
<keyword evidence="14" id="KW-1185">Reference proteome</keyword>
<keyword evidence="6 10" id="KW-0472">Membrane</keyword>
<evidence type="ECO:0000256" key="1">
    <source>
        <dbReference type="ARBA" id="ARBA00004127"/>
    </source>
</evidence>
<comment type="catalytic activity">
    <reaction evidence="10">
        <text>L-cysteinyl-[protein] + hexadecanoyl-CoA = S-hexadecanoyl-L-cysteinyl-[protein] + CoA</text>
        <dbReference type="Rhea" id="RHEA:36683"/>
        <dbReference type="Rhea" id="RHEA-COMP:10131"/>
        <dbReference type="Rhea" id="RHEA-COMP:11032"/>
        <dbReference type="ChEBI" id="CHEBI:29950"/>
        <dbReference type="ChEBI" id="CHEBI:57287"/>
        <dbReference type="ChEBI" id="CHEBI:57379"/>
        <dbReference type="ChEBI" id="CHEBI:74151"/>
        <dbReference type="EC" id="2.3.1.225"/>
    </reaction>
</comment>
<feature type="transmembrane region" description="Helical" evidence="10">
    <location>
        <begin position="6"/>
        <end position="26"/>
    </location>
</feature>
<comment type="domain">
    <text evidence="10">The DHHC domain is required for palmitoyltransferase activity.</text>
</comment>
<protein>
    <recommendedName>
        <fullName evidence="10">Palmitoyltransferase</fullName>
        <ecNumber evidence="10">2.3.1.225</ecNumber>
    </recommendedName>
</protein>
<evidence type="ECO:0000256" key="3">
    <source>
        <dbReference type="ARBA" id="ARBA00022679"/>
    </source>
</evidence>
<keyword evidence="8" id="KW-0449">Lipoprotein</keyword>
<evidence type="ECO:0000256" key="6">
    <source>
        <dbReference type="ARBA" id="ARBA00023136"/>
    </source>
</evidence>
<sequence>MAIGRVQVAVMVTCVSFGLYTSVLLLSDRFLSSLVRFLCGSFFVSCLYGRLCIGDPGYVSGSEEEEEDGNGAEEDEIVDSGFNGVSEEHRSDPRYCELCEQPKPRRARHCKRCGRQEPVREKRGSEIQAAGKCVGIKNHPTFMLFCFLLNVCQIDTIIVCVSFIIRERSVSICKRDEFGLNFLFFQEDHCQTMFDAMNYVVLAVTAWIAITLFFFNLFHLYIASEDLTTHEFYMLLKKRALPRWLVGKEVNINSFKIEKGLKTHRSGQKQMYTTCKFCGRKKLACICVLPSLEDGFSHYQTYRARESGFGCCLMLQSCLRKCCLWRIRNLRRVLGAAEDEETVRPGECEMDRPDVISQMQLLLDLDFDKCVPGRD</sequence>
<dbReference type="GO" id="GO:0006612">
    <property type="term" value="P:protein targeting to membrane"/>
    <property type="evidence" value="ECO:0007669"/>
    <property type="project" value="TreeGrafter"/>
</dbReference>
<dbReference type="GO" id="GO:0005783">
    <property type="term" value="C:endoplasmic reticulum"/>
    <property type="evidence" value="ECO:0007669"/>
    <property type="project" value="TreeGrafter"/>
</dbReference>
<proteinExistence type="inferred from homology"/>
<dbReference type="PANTHER" id="PTHR22883:SF301">
    <property type="entry name" value="PALMITOYLTRANSFERASE ZDHHC12"/>
    <property type="match status" value="1"/>
</dbReference>
<feature type="transmembrane region" description="Helical" evidence="10">
    <location>
        <begin position="33"/>
        <end position="51"/>
    </location>
</feature>
<dbReference type="GO" id="GO:0005794">
    <property type="term" value="C:Golgi apparatus"/>
    <property type="evidence" value="ECO:0007669"/>
    <property type="project" value="TreeGrafter"/>
</dbReference>
<dbReference type="GO" id="GO:0019706">
    <property type="term" value="F:protein-cysteine S-palmitoyltransferase activity"/>
    <property type="evidence" value="ECO:0007669"/>
    <property type="project" value="UniProtKB-EC"/>
</dbReference>
<comment type="subcellular location">
    <subcellularLocation>
        <location evidence="1">Endomembrane system</location>
        <topology evidence="1">Multi-pass membrane protein</topology>
    </subcellularLocation>
</comment>
<dbReference type="Pfam" id="PF01529">
    <property type="entry name" value="DHHC"/>
    <property type="match status" value="1"/>
</dbReference>
<dbReference type="InterPro" id="IPR039859">
    <property type="entry name" value="PFA4/ZDH16/20/ERF2-like"/>
</dbReference>
<accession>L1IW07</accession>
<dbReference type="RefSeq" id="XP_005827010.1">
    <property type="nucleotide sequence ID" value="XM_005826953.1"/>
</dbReference>
<feature type="transmembrane region" description="Helical" evidence="10">
    <location>
        <begin position="142"/>
        <end position="165"/>
    </location>
</feature>
<keyword evidence="3 10" id="KW-0808">Transferase</keyword>
<evidence type="ECO:0000256" key="10">
    <source>
        <dbReference type="RuleBase" id="RU079119"/>
    </source>
</evidence>
<evidence type="ECO:0000256" key="2">
    <source>
        <dbReference type="ARBA" id="ARBA00008574"/>
    </source>
</evidence>
<dbReference type="PaxDb" id="55529-EKX40030"/>
<dbReference type="InterPro" id="IPR001594">
    <property type="entry name" value="Palmitoyltrfase_DHHC"/>
</dbReference>
<dbReference type="HOGENOM" id="CLU_738624_0_0_1"/>
<dbReference type="EC" id="2.3.1.225" evidence="10"/>
<name>L1IW07_GUITC</name>
<gene>
    <name evidence="12" type="ORF">GUITHDRAFT_113767</name>
</gene>
<feature type="domain" description="Palmitoyltransferase DHHC" evidence="11">
    <location>
        <begin position="92"/>
        <end position="233"/>
    </location>
</feature>
<feature type="transmembrane region" description="Helical" evidence="10">
    <location>
        <begin position="199"/>
        <end position="222"/>
    </location>
</feature>
<evidence type="ECO:0000256" key="5">
    <source>
        <dbReference type="ARBA" id="ARBA00022989"/>
    </source>
</evidence>
<organism evidence="12">
    <name type="scientific">Guillardia theta (strain CCMP2712)</name>
    <name type="common">Cryptophyte</name>
    <dbReference type="NCBI Taxonomy" id="905079"/>
    <lineage>
        <taxon>Eukaryota</taxon>
        <taxon>Cryptophyceae</taxon>
        <taxon>Pyrenomonadales</taxon>
        <taxon>Geminigeraceae</taxon>
        <taxon>Guillardia</taxon>
    </lineage>
</organism>
<dbReference type="PROSITE" id="PS50216">
    <property type="entry name" value="DHHC"/>
    <property type="match status" value="1"/>
</dbReference>
<dbReference type="GeneID" id="17296782"/>
<evidence type="ECO:0000256" key="7">
    <source>
        <dbReference type="ARBA" id="ARBA00023139"/>
    </source>
</evidence>
<reference evidence="12 14" key="1">
    <citation type="journal article" date="2012" name="Nature">
        <title>Algal genomes reveal evolutionary mosaicism and the fate of nucleomorphs.</title>
        <authorList>
            <consortium name="DOE Joint Genome Institute"/>
            <person name="Curtis B.A."/>
            <person name="Tanifuji G."/>
            <person name="Burki F."/>
            <person name="Gruber A."/>
            <person name="Irimia M."/>
            <person name="Maruyama S."/>
            <person name="Arias M.C."/>
            <person name="Ball S.G."/>
            <person name="Gile G.H."/>
            <person name="Hirakawa Y."/>
            <person name="Hopkins J.F."/>
            <person name="Kuo A."/>
            <person name="Rensing S.A."/>
            <person name="Schmutz J."/>
            <person name="Symeonidi A."/>
            <person name="Elias M."/>
            <person name="Eveleigh R.J."/>
            <person name="Herman E.K."/>
            <person name="Klute M.J."/>
            <person name="Nakayama T."/>
            <person name="Obornik M."/>
            <person name="Reyes-Prieto A."/>
            <person name="Armbrust E.V."/>
            <person name="Aves S.J."/>
            <person name="Beiko R.G."/>
            <person name="Coutinho P."/>
            <person name="Dacks J.B."/>
            <person name="Durnford D.G."/>
            <person name="Fast N.M."/>
            <person name="Green B.R."/>
            <person name="Grisdale C.J."/>
            <person name="Hempel F."/>
            <person name="Henrissat B."/>
            <person name="Hoppner M.P."/>
            <person name="Ishida K."/>
            <person name="Kim E."/>
            <person name="Koreny L."/>
            <person name="Kroth P.G."/>
            <person name="Liu Y."/>
            <person name="Malik S.B."/>
            <person name="Maier U.G."/>
            <person name="McRose D."/>
            <person name="Mock T."/>
            <person name="Neilson J.A."/>
            <person name="Onodera N.T."/>
            <person name="Poole A.M."/>
            <person name="Pritham E.J."/>
            <person name="Richards T.A."/>
            <person name="Rocap G."/>
            <person name="Roy S.W."/>
            <person name="Sarai C."/>
            <person name="Schaack S."/>
            <person name="Shirato S."/>
            <person name="Slamovits C.H."/>
            <person name="Spencer D.F."/>
            <person name="Suzuki S."/>
            <person name="Worden A.Z."/>
            <person name="Zauner S."/>
            <person name="Barry K."/>
            <person name="Bell C."/>
            <person name="Bharti A.K."/>
            <person name="Crow J.A."/>
            <person name="Grimwood J."/>
            <person name="Kramer R."/>
            <person name="Lindquist E."/>
            <person name="Lucas S."/>
            <person name="Salamov A."/>
            <person name="McFadden G.I."/>
            <person name="Lane C.E."/>
            <person name="Keeling P.J."/>
            <person name="Gray M.W."/>
            <person name="Grigoriev I.V."/>
            <person name="Archibald J.M."/>
        </authorList>
    </citation>
    <scope>NUCLEOTIDE SEQUENCE</scope>
    <source>
        <strain evidence="12 14">CCMP2712</strain>
    </source>
</reference>
<comment type="similarity">
    <text evidence="2 10">Belongs to the DHHC palmitoyltransferase family.</text>
</comment>